<dbReference type="Proteomes" id="UP001283361">
    <property type="component" value="Unassembled WGS sequence"/>
</dbReference>
<comment type="caution">
    <text evidence="2">The sequence shown here is derived from an EMBL/GenBank/DDBJ whole genome shotgun (WGS) entry which is preliminary data.</text>
</comment>
<accession>A0AAE0Y8M3</accession>
<dbReference type="AlphaFoldDB" id="A0AAE0Y8M3"/>
<feature type="region of interest" description="Disordered" evidence="1">
    <location>
        <begin position="1"/>
        <end position="26"/>
    </location>
</feature>
<name>A0AAE0Y8M3_9GAST</name>
<dbReference type="EMBL" id="JAWDGP010006830">
    <property type="protein sequence ID" value="KAK3735038.1"/>
    <property type="molecule type" value="Genomic_DNA"/>
</dbReference>
<evidence type="ECO:0000313" key="3">
    <source>
        <dbReference type="Proteomes" id="UP001283361"/>
    </source>
</evidence>
<protein>
    <submittedName>
        <fullName evidence="2">Uncharacterized protein</fullName>
    </submittedName>
</protein>
<feature type="compositionally biased region" description="Acidic residues" evidence="1">
    <location>
        <begin position="11"/>
        <end position="21"/>
    </location>
</feature>
<sequence length="141" mass="15217">MLKIGGCCGNVDEDDEGIDNSDDGHSPPTVASLCSGNCPRTNLRAKLDLPTPWSPNNTSLACIIRALPPGPPPPPDPDPLLGCPRPGPWLMLKESGKVEWLENMKRVLHLSALRPTPGMFGLPWCYTNFGCCLSNGQLLRD</sequence>
<gene>
    <name evidence="2" type="ORF">RRG08_001828</name>
</gene>
<keyword evidence="3" id="KW-1185">Reference proteome</keyword>
<reference evidence="2" key="1">
    <citation type="journal article" date="2023" name="G3 (Bethesda)">
        <title>A reference genome for the long-term kleptoplast-retaining sea slug Elysia crispata morphotype clarki.</title>
        <authorList>
            <person name="Eastman K.E."/>
            <person name="Pendleton A.L."/>
            <person name="Shaikh M.A."/>
            <person name="Suttiyut T."/>
            <person name="Ogas R."/>
            <person name="Tomko P."/>
            <person name="Gavelis G."/>
            <person name="Widhalm J.R."/>
            <person name="Wisecaver J.H."/>
        </authorList>
    </citation>
    <scope>NUCLEOTIDE SEQUENCE</scope>
    <source>
        <strain evidence="2">ECLA1</strain>
    </source>
</reference>
<organism evidence="2 3">
    <name type="scientific">Elysia crispata</name>
    <name type="common">lettuce slug</name>
    <dbReference type="NCBI Taxonomy" id="231223"/>
    <lineage>
        <taxon>Eukaryota</taxon>
        <taxon>Metazoa</taxon>
        <taxon>Spiralia</taxon>
        <taxon>Lophotrochozoa</taxon>
        <taxon>Mollusca</taxon>
        <taxon>Gastropoda</taxon>
        <taxon>Heterobranchia</taxon>
        <taxon>Euthyneura</taxon>
        <taxon>Panpulmonata</taxon>
        <taxon>Sacoglossa</taxon>
        <taxon>Placobranchoidea</taxon>
        <taxon>Plakobranchidae</taxon>
        <taxon>Elysia</taxon>
    </lineage>
</organism>
<evidence type="ECO:0000256" key="1">
    <source>
        <dbReference type="SAM" id="MobiDB-lite"/>
    </source>
</evidence>
<evidence type="ECO:0000313" key="2">
    <source>
        <dbReference type="EMBL" id="KAK3735038.1"/>
    </source>
</evidence>
<proteinExistence type="predicted"/>